<gene>
    <name evidence="2" type="ORF">QNI16_14655</name>
</gene>
<evidence type="ECO:0000313" key="2">
    <source>
        <dbReference type="EMBL" id="MDJ1481738.1"/>
    </source>
</evidence>
<proteinExistence type="predicted"/>
<sequence>MYQKFSTIKLKTGLPKLISNITIWVINKVYTLKVFTYLKLNSNMWLREIIETEGYIKEKIDYNEKIDSVPTLLPHSLTFTDAFEIDDISKVKQNLINLFYRLDLVRSHPLHDIDRRLSGLEKTYNTVQYGDLCTINLKNKPGIKLIDSLRISYLKGPHSYFLLTYHIMPNESFLDRFKEIIKIDTKQIPEFEINNFRQIFFKREIIASYMYWVVYPYSLVQDLYMEVAIELKKVFAGYQIGVFTSENKHLYPCIVSYGLNKAEYEKQLDLYHRVFNEGGNDFFVSKEQHVFSFDTPDLVKFPSSVMNIFVNASKYEDDTEKYYNSLDYLSYTYAKELAPSWFLLNYISLHRSKIIDIRKQVFRHTKEMSDTLFLKKSLKINKLLSRNLFDFNRFKNDFISDISSIDNLPEAYYKSFVFNDSKNKAFKEHFNGYLDYILEDTTNTYKTLMEAFKQATEGNVIQSNMRLQKILFWIGVVGFCVAIYGAFNDFINGWIQYFLKMYFDFKFPKAPTP</sequence>
<keyword evidence="1" id="KW-1133">Transmembrane helix</keyword>
<dbReference type="AlphaFoldDB" id="A0AAE3QQU9"/>
<dbReference type="EMBL" id="JASJOS010000006">
    <property type="protein sequence ID" value="MDJ1481738.1"/>
    <property type="molecule type" value="Genomic_DNA"/>
</dbReference>
<name>A0AAE3QQU9_9BACT</name>
<reference evidence="2" key="1">
    <citation type="submission" date="2023-05" db="EMBL/GenBank/DDBJ databases">
        <authorList>
            <person name="Zhang X."/>
        </authorList>
    </citation>
    <scope>NUCLEOTIDE SEQUENCE</scope>
    <source>
        <strain evidence="2">YF14B1</strain>
    </source>
</reference>
<dbReference type="Proteomes" id="UP001241110">
    <property type="component" value="Unassembled WGS sequence"/>
</dbReference>
<organism evidence="2 3">
    <name type="scientific">Xanthocytophaga flava</name>
    <dbReference type="NCBI Taxonomy" id="3048013"/>
    <lineage>
        <taxon>Bacteria</taxon>
        <taxon>Pseudomonadati</taxon>
        <taxon>Bacteroidota</taxon>
        <taxon>Cytophagia</taxon>
        <taxon>Cytophagales</taxon>
        <taxon>Rhodocytophagaceae</taxon>
        <taxon>Xanthocytophaga</taxon>
    </lineage>
</organism>
<evidence type="ECO:0000313" key="3">
    <source>
        <dbReference type="Proteomes" id="UP001241110"/>
    </source>
</evidence>
<comment type="caution">
    <text evidence="2">The sequence shown here is derived from an EMBL/GenBank/DDBJ whole genome shotgun (WGS) entry which is preliminary data.</text>
</comment>
<feature type="transmembrane region" description="Helical" evidence="1">
    <location>
        <begin position="470"/>
        <end position="491"/>
    </location>
</feature>
<keyword evidence="1" id="KW-0812">Transmembrane</keyword>
<accession>A0AAE3QQU9</accession>
<evidence type="ECO:0000256" key="1">
    <source>
        <dbReference type="SAM" id="Phobius"/>
    </source>
</evidence>
<keyword evidence="1" id="KW-0472">Membrane</keyword>
<dbReference type="RefSeq" id="WP_313979921.1">
    <property type="nucleotide sequence ID" value="NZ_JASJOS010000006.1"/>
</dbReference>
<protein>
    <submittedName>
        <fullName evidence="2">Uncharacterized protein</fullName>
    </submittedName>
</protein>